<dbReference type="EMBL" id="CAJVPY010007613">
    <property type="protein sequence ID" value="CAG8683252.1"/>
    <property type="molecule type" value="Genomic_DNA"/>
</dbReference>
<keyword evidence="2" id="KW-1185">Reference proteome</keyword>
<reference evidence="1" key="1">
    <citation type="submission" date="2021-06" db="EMBL/GenBank/DDBJ databases">
        <authorList>
            <person name="Kallberg Y."/>
            <person name="Tangrot J."/>
            <person name="Rosling A."/>
        </authorList>
    </citation>
    <scope>NUCLEOTIDE SEQUENCE</scope>
    <source>
        <strain evidence="1">MA453B</strain>
    </source>
</reference>
<dbReference type="OrthoDB" id="3068380at2759"/>
<name>A0A9N9HKQ6_9GLOM</name>
<comment type="caution">
    <text evidence="1">The sequence shown here is derived from an EMBL/GenBank/DDBJ whole genome shotgun (WGS) entry which is preliminary data.</text>
</comment>
<dbReference type="Proteomes" id="UP000789405">
    <property type="component" value="Unassembled WGS sequence"/>
</dbReference>
<gene>
    <name evidence="1" type="ORF">DERYTH_LOCUS11937</name>
</gene>
<accession>A0A9N9HKQ6</accession>
<dbReference type="AlphaFoldDB" id="A0A9N9HKQ6"/>
<organism evidence="1 2">
    <name type="scientific">Dentiscutata erythropus</name>
    <dbReference type="NCBI Taxonomy" id="1348616"/>
    <lineage>
        <taxon>Eukaryota</taxon>
        <taxon>Fungi</taxon>
        <taxon>Fungi incertae sedis</taxon>
        <taxon>Mucoromycota</taxon>
        <taxon>Glomeromycotina</taxon>
        <taxon>Glomeromycetes</taxon>
        <taxon>Diversisporales</taxon>
        <taxon>Gigasporaceae</taxon>
        <taxon>Dentiscutata</taxon>
    </lineage>
</organism>
<evidence type="ECO:0000313" key="2">
    <source>
        <dbReference type="Proteomes" id="UP000789405"/>
    </source>
</evidence>
<sequence>MSLALTNEEVLQGIVETLFPLRYRIPQLRLVMNGQKKKGEGRYGEAGQGRAGGSSVGDALYFFSIDDEQYIKTTINRVFENGNVGGYTDSGIYDNRIPCFGSGGQ</sequence>
<evidence type="ECO:0000313" key="1">
    <source>
        <dbReference type="EMBL" id="CAG8683252.1"/>
    </source>
</evidence>
<protein>
    <submittedName>
        <fullName evidence="1">5717_t:CDS:1</fullName>
    </submittedName>
</protein>
<proteinExistence type="predicted"/>